<dbReference type="OrthoDB" id="3628949at2"/>
<evidence type="ECO:0000313" key="3">
    <source>
        <dbReference type="Proteomes" id="UP000181997"/>
    </source>
</evidence>
<sequence>MSKSKFTTLYCIFLGIPFLLLIFPFFSLGNRATPVVMGLPFSVFWVILWIIITFLIVLALYRIDPDKDEEEAN</sequence>
<proteinExistence type="predicted"/>
<evidence type="ECO:0000256" key="1">
    <source>
        <dbReference type="SAM" id="Phobius"/>
    </source>
</evidence>
<organism evidence="2 3">
    <name type="scientific">[Bacillus] enclensis</name>
    <dbReference type="NCBI Taxonomy" id="1402860"/>
    <lineage>
        <taxon>Bacteria</taxon>
        <taxon>Bacillati</taxon>
        <taxon>Bacillota</taxon>
        <taxon>Bacilli</taxon>
        <taxon>Bacillales</taxon>
        <taxon>Bacillaceae</taxon>
        <taxon>Rossellomorea</taxon>
    </lineage>
</organism>
<keyword evidence="3" id="KW-1185">Reference proteome</keyword>
<dbReference type="Pfam" id="PF11755">
    <property type="entry name" value="DUF3311"/>
    <property type="match status" value="1"/>
</dbReference>
<protein>
    <recommendedName>
        <fullName evidence="4">DUF3311 domain-containing protein</fullName>
    </recommendedName>
</protein>
<dbReference type="RefSeq" id="WP_058298682.1">
    <property type="nucleotide sequence ID" value="NZ_FMAU01000002.1"/>
</dbReference>
<evidence type="ECO:0008006" key="4">
    <source>
        <dbReference type="Google" id="ProtNLM"/>
    </source>
</evidence>
<feature type="transmembrane region" description="Helical" evidence="1">
    <location>
        <begin position="39"/>
        <end position="61"/>
    </location>
</feature>
<accession>A0A0V8HKG4</accession>
<name>A0A0V8HKG4_9BACI</name>
<reference evidence="3" key="1">
    <citation type="submission" date="2016-08" db="EMBL/GenBank/DDBJ databases">
        <authorList>
            <person name="Varghese N."/>
            <person name="Submissions Spin"/>
        </authorList>
    </citation>
    <scope>NUCLEOTIDE SEQUENCE [LARGE SCALE GENOMIC DNA]</scope>
    <source>
        <strain evidence="3">SGD-1123</strain>
    </source>
</reference>
<keyword evidence="1" id="KW-0472">Membrane</keyword>
<dbReference type="AlphaFoldDB" id="A0A0V8HKG4"/>
<keyword evidence="1" id="KW-0812">Transmembrane</keyword>
<dbReference type="EMBL" id="FMAU01000002">
    <property type="protein sequence ID" value="SCC11504.1"/>
    <property type="molecule type" value="Genomic_DNA"/>
</dbReference>
<dbReference type="InterPro" id="IPR021741">
    <property type="entry name" value="DUF3311"/>
</dbReference>
<gene>
    <name evidence="2" type="ORF">GA0061094_2592</name>
</gene>
<dbReference type="Proteomes" id="UP000181997">
    <property type="component" value="Unassembled WGS sequence"/>
</dbReference>
<keyword evidence="1" id="KW-1133">Transmembrane helix</keyword>
<evidence type="ECO:0000313" key="2">
    <source>
        <dbReference type="EMBL" id="SCC11504.1"/>
    </source>
</evidence>
<feature type="transmembrane region" description="Helical" evidence="1">
    <location>
        <begin position="7"/>
        <end position="27"/>
    </location>
</feature>